<dbReference type="Proteomes" id="UP000504637">
    <property type="component" value="Unplaced"/>
</dbReference>
<feature type="domain" description="HORMA" evidence="7">
    <location>
        <begin position="24"/>
        <end position="256"/>
    </location>
</feature>
<dbReference type="Gene3D" id="3.30.900.10">
    <property type="entry name" value="HORMA domain"/>
    <property type="match status" value="1"/>
</dbReference>
<dbReference type="InterPro" id="IPR003511">
    <property type="entry name" value="HORMA_dom"/>
</dbReference>
<dbReference type="PROSITE" id="PS50815">
    <property type="entry name" value="HORMA"/>
    <property type="match status" value="1"/>
</dbReference>
<feature type="region of interest" description="Disordered" evidence="6">
    <location>
        <begin position="528"/>
        <end position="562"/>
    </location>
</feature>
<name>A0A6J3M3B3_9PEZI</name>
<keyword evidence="5" id="KW-0469">Meiosis</keyword>
<dbReference type="GO" id="GO:0005634">
    <property type="term" value="C:nucleus"/>
    <property type="evidence" value="ECO:0007669"/>
    <property type="project" value="UniProtKB-SubCell"/>
</dbReference>
<evidence type="ECO:0000256" key="3">
    <source>
        <dbReference type="ARBA" id="ARBA00022454"/>
    </source>
</evidence>
<evidence type="ECO:0000313" key="8">
    <source>
        <dbReference type="Proteomes" id="UP000504637"/>
    </source>
</evidence>
<accession>A0A6J3M3B3</accession>
<dbReference type="OrthoDB" id="1928087at2759"/>
<keyword evidence="3" id="KW-0158">Chromosome</keyword>
<dbReference type="GO" id="GO:0051598">
    <property type="term" value="P:meiotic recombination checkpoint signaling"/>
    <property type="evidence" value="ECO:0007669"/>
    <property type="project" value="TreeGrafter"/>
</dbReference>
<dbReference type="InterPro" id="IPR051294">
    <property type="entry name" value="HORMA_MeioticProgression"/>
</dbReference>
<dbReference type="SUPFAM" id="SSF56019">
    <property type="entry name" value="The spindle assembly checkpoint protein mad2"/>
    <property type="match status" value="1"/>
</dbReference>
<gene>
    <name evidence="9" type="ORF">K489DRAFT_432306</name>
</gene>
<dbReference type="Pfam" id="PF02301">
    <property type="entry name" value="HORMA"/>
    <property type="match status" value="1"/>
</dbReference>
<keyword evidence="8" id="KW-1185">Reference proteome</keyword>
<evidence type="ECO:0000313" key="9">
    <source>
        <dbReference type="RefSeq" id="XP_033459557.1"/>
    </source>
</evidence>
<evidence type="ECO:0000256" key="1">
    <source>
        <dbReference type="ARBA" id="ARBA00004123"/>
    </source>
</evidence>
<reference evidence="9" key="1">
    <citation type="submission" date="2020-01" db="EMBL/GenBank/DDBJ databases">
        <authorList>
            <consortium name="DOE Joint Genome Institute"/>
            <person name="Haridas S."/>
            <person name="Albert R."/>
            <person name="Binder M."/>
            <person name="Bloem J."/>
            <person name="Labutti K."/>
            <person name="Salamov A."/>
            <person name="Andreopoulos B."/>
            <person name="Baker S.E."/>
            <person name="Barry K."/>
            <person name="Bills G."/>
            <person name="Bluhm B.H."/>
            <person name="Cannon C."/>
            <person name="Castanera R."/>
            <person name="Culley D.E."/>
            <person name="Daum C."/>
            <person name="Ezra D."/>
            <person name="Gonzalez J.B."/>
            <person name="Henrissat B."/>
            <person name="Kuo A."/>
            <person name="Liang C."/>
            <person name="Lipzen A."/>
            <person name="Lutzoni F."/>
            <person name="Magnuson J."/>
            <person name="Mondo S."/>
            <person name="Nolan M."/>
            <person name="Ohm R."/>
            <person name="Pangilinan J."/>
            <person name="Park H.-J."/>
            <person name="Ramirez L."/>
            <person name="Alfaro M."/>
            <person name="Sun H."/>
            <person name="Tritt A."/>
            <person name="Yoshinaga Y."/>
            <person name="Zwiers L.-H."/>
            <person name="Turgeon B.G."/>
            <person name="Goodwin S.B."/>
            <person name="Spatafora J.W."/>
            <person name="Crous P.W."/>
            <person name="Grigoriev I.V."/>
        </authorList>
    </citation>
    <scope>NUCLEOTIDE SEQUENCE</scope>
    <source>
        <strain evidence="9">CBS 342.82</strain>
    </source>
</reference>
<comment type="subcellular location">
    <subcellularLocation>
        <location evidence="2">Chromosome</location>
    </subcellularLocation>
    <subcellularLocation>
        <location evidence="1">Nucleus</location>
    </subcellularLocation>
</comment>
<sequence>MVALDLQNGRAASFSRTKSAINRQQSLEVTQFLLYGGLSMLSWTRNFFHEKAFKRLVYCTLDQAPMYQDYMNGEAPKDYGGKPRIILNALQRKRSRRADLFLDWMEHGVFPALQFSQLHSIQIYVHADGTDREKVIETYTFSIQYRKDGKSGATTPAALHLDSPGCNISLEASIVSMMLSMQQMRRVVTRLPDLPATRFVSMRLLLNENAPVKCDFLNFEETPDREMVFATAAGWSMNTAAMDKVHSNFHRYGGDTLFRDIGDLLNVTSTTMKVTHLQHPSVEDSVELDKVPAIPSELHYTVPIRGSKEATGTASTPRDDVGMKQMLRGMMEPEILTQGDTQAQCMAQNMSEVKIELLPATVIRIQTSRAQAHGDSFDQSDFEQHIKTMALRRRAMSFALQSGLRTKTNFAKIMDIDRSTSDPIFEYLRKQALVIEASGSHKPGFAATGKPNLVPNTAALNKIVQLLFNPLTGIEAYHANRSDIDSTTMLEVGKQLLAFRAKTMPPPATPAQSLRITSATPLTSLDLRQSATPLATPMRAGKKRKSDNENSEMQSNEPHVWHVKSIRSKQLLNVDGLSSSPFS</sequence>
<dbReference type="GeneID" id="54366277"/>
<organism evidence="9">
    <name type="scientific">Dissoconium aciculare CBS 342.82</name>
    <dbReference type="NCBI Taxonomy" id="1314786"/>
    <lineage>
        <taxon>Eukaryota</taxon>
        <taxon>Fungi</taxon>
        <taxon>Dikarya</taxon>
        <taxon>Ascomycota</taxon>
        <taxon>Pezizomycotina</taxon>
        <taxon>Dothideomycetes</taxon>
        <taxon>Dothideomycetidae</taxon>
        <taxon>Mycosphaerellales</taxon>
        <taxon>Dissoconiaceae</taxon>
        <taxon>Dissoconium</taxon>
    </lineage>
</organism>
<evidence type="ECO:0000259" key="7">
    <source>
        <dbReference type="PROSITE" id="PS50815"/>
    </source>
</evidence>
<protein>
    <recommendedName>
        <fullName evidence="7">HORMA domain-containing protein</fullName>
    </recommendedName>
</protein>
<evidence type="ECO:0000256" key="5">
    <source>
        <dbReference type="ARBA" id="ARBA00023254"/>
    </source>
</evidence>
<reference evidence="9" key="3">
    <citation type="submission" date="2025-08" db="UniProtKB">
        <authorList>
            <consortium name="RefSeq"/>
        </authorList>
    </citation>
    <scope>IDENTIFICATION</scope>
    <source>
        <strain evidence="9">CBS 342.82</strain>
    </source>
</reference>
<evidence type="ECO:0000256" key="2">
    <source>
        <dbReference type="ARBA" id="ARBA00004286"/>
    </source>
</evidence>
<dbReference type="GO" id="GO:0007130">
    <property type="term" value="P:synaptonemal complex assembly"/>
    <property type="evidence" value="ECO:0007669"/>
    <property type="project" value="TreeGrafter"/>
</dbReference>
<evidence type="ECO:0000256" key="6">
    <source>
        <dbReference type="SAM" id="MobiDB-lite"/>
    </source>
</evidence>
<reference evidence="9" key="2">
    <citation type="submission" date="2020-04" db="EMBL/GenBank/DDBJ databases">
        <authorList>
            <consortium name="NCBI Genome Project"/>
        </authorList>
    </citation>
    <scope>NUCLEOTIDE SEQUENCE</scope>
    <source>
        <strain evidence="9">CBS 342.82</strain>
    </source>
</reference>
<dbReference type="AlphaFoldDB" id="A0A6J3M3B3"/>
<evidence type="ECO:0000256" key="4">
    <source>
        <dbReference type="ARBA" id="ARBA00023242"/>
    </source>
</evidence>
<dbReference type="RefSeq" id="XP_033459557.1">
    <property type="nucleotide sequence ID" value="XM_033608477.1"/>
</dbReference>
<dbReference type="GO" id="GO:0005694">
    <property type="term" value="C:chromosome"/>
    <property type="evidence" value="ECO:0007669"/>
    <property type="project" value="UniProtKB-SubCell"/>
</dbReference>
<dbReference type="PANTHER" id="PTHR48225">
    <property type="entry name" value="HORMA DOMAIN-CONTAINING PROTEIN 1"/>
    <property type="match status" value="1"/>
</dbReference>
<proteinExistence type="predicted"/>
<dbReference type="PANTHER" id="PTHR48225:SF7">
    <property type="entry name" value="MEIOSIS-SPECIFIC PROTEIN HOP1"/>
    <property type="match status" value="1"/>
</dbReference>
<dbReference type="InterPro" id="IPR036570">
    <property type="entry name" value="HORMA_dom_sf"/>
</dbReference>
<keyword evidence="4" id="KW-0539">Nucleus</keyword>